<proteinExistence type="predicted"/>
<keyword evidence="2" id="KW-1185">Reference proteome</keyword>
<evidence type="ECO:0000313" key="1">
    <source>
        <dbReference type="EMBL" id="KAH8017771.1"/>
    </source>
</evidence>
<organism evidence="1 2">
    <name type="scientific">Sphaerodactylus townsendi</name>
    <dbReference type="NCBI Taxonomy" id="933632"/>
    <lineage>
        <taxon>Eukaryota</taxon>
        <taxon>Metazoa</taxon>
        <taxon>Chordata</taxon>
        <taxon>Craniata</taxon>
        <taxon>Vertebrata</taxon>
        <taxon>Euteleostomi</taxon>
        <taxon>Lepidosauria</taxon>
        <taxon>Squamata</taxon>
        <taxon>Bifurcata</taxon>
        <taxon>Gekkota</taxon>
        <taxon>Sphaerodactylidae</taxon>
        <taxon>Sphaerodactylus</taxon>
    </lineage>
</organism>
<accession>A0ACB8GDU6</accession>
<comment type="caution">
    <text evidence="1">The sequence shown here is derived from an EMBL/GenBank/DDBJ whole genome shotgun (WGS) entry which is preliminary data.</text>
</comment>
<evidence type="ECO:0000313" key="2">
    <source>
        <dbReference type="Proteomes" id="UP000827872"/>
    </source>
</evidence>
<gene>
    <name evidence="1" type="ORF">K3G42_032452</name>
</gene>
<protein>
    <submittedName>
        <fullName evidence="1">Uncharacterized protein</fullName>
    </submittedName>
</protein>
<sequence length="149" mass="17179">MFLLWQFFDAKRQPKHGASFIITRAITGPALFILRYLWYSPVKFSLPTGLVRLVNKQISWHLVLASNGKLLAAVQDQCIEIRSGRKDESRVCHWEMPSFASASSRKHLGTRRKLMGSRMNKEKYIFESMNDYEIFSLPDDGSIVVDIII</sequence>
<dbReference type="EMBL" id="CM037614">
    <property type="protein sequence ID" value="KAH8017771.1"/>
    <property type="molecule type" value="Genomic_DNA"/>
</dbReference>
<dbReference type="Proteomes" id="UP000827872">
    <property type="component" value="Linkage Group LG01"/>
</dbReference>
<reference evidence="1" key="1">
    <citation type="submission" date="2021-08" db="EMBL/GenBank/DDBJ databases">
        <title>The first chromosome-level gecko genome reveals the dynamic sex chromosomes of Neotropical dwarf geckos (Sphaerodactylidae: Sphaerodactylus).</title>
        <authorList>
            <person name="Pinto B.J."/>
            <person name="Keating S.E."/>
            <person name="Gamble T."/>
        </authorList>
    </citation>
    <scope>NUCLEOTIDE SEQUENCE</scope>
    <source>
        <strain evidence="1">TG3544</strain>
    </source>
</reference>
<name>A0ACB8GDU6_9SAUR</name>